<organism evidence="3 4">
    <name type="scientific">Oceanospirillum sediminis</name>
    <dbReference type="NCBI Taxonomy" id="2760088"/>
    <lineage>
        <taxon>Bacteria</taxon>
        <taxon>Pseudomonadati</taxon>
        <taxon>Pseudomonadota</taxon>
        <taxon>Gammaproteobacteria</taxon>
        <taxon>Oceanospirillales</taxon>
        <taxon>Oceanospirillaceae</taxon>
        <taxon>Oceanospirillum</taxon>
    </lineage>
</organism>
<dbReference type="Pfam" id="PF17948">
    <property type="entry name" value="DnaT"/>
    <property type="match status" value="1"/>
</dbReference>
<keyword evidence="4" id="KW-1185">Reference proteome</keyword>
<comment type="caution">
    <text evidence="3">The sequence shown here is derived from an EMBL/GenBank/DDBJ whole genome shotgun (WGS) entry which is preliminary data.</text>
</comment>
<gene>
    <name evidence="3" type="ORF">H4O21_20940</name>
</gene>
<dbReference type="RefSeq" id="WP_182810848.1">
    <property type="nucleotide sequence ID" value="NZ_JACJFM010000042.1"/>
</dbReference>
<protein>
    <recommendedName>
        <fullName evidence="2">DnaT DNA-binding domain-containing protein</fullName>
    </recommendedName>
</protein>
<dbReference type="EMBL" id="JACJFM010000042">
    <property type="protein sequence ID" value="MBB1489079.1"/>
    <property type="molecule type" value="Genomic_DNA"/>
</dbReference>
<accession>A0A839IXA3</accession>
<evidence type="ECO:0000259" key="2">
    <source>
        <dbReference type="Pfam" id="PF17948"/>
    </source>
</evidence>
<dbReference type="Gene3D" id="1.10.8.1180">
    <property type="match status" value="1"/>
</dbReference>
<feature type="region of interest" description="Disordered" evidence="1">
    <location>
        <begin position="353"/>
        <end position="415"/>
    </location>
</feature>
<dbReference type="AlphaFoldDB" id="A0A839IXA3"/>
<feature type="compositionally biased region" description="Polar residues" evidence="1">
    <location>
        <begin position="378"/>
        <end position="392"/>
    </location>
</feature>
<proteinExistence type="predicted"/>
<evidence type="ECO:0000313" key="4">
    <source>
        <dbReference type="Proteomes" id="UP000565262"/>
    </source>
</evidence>
<dbReference type="InterPro" id="IPR040480">
    <property type="entry name" value="DnaT_DNA_bind"/>
</dbReference>
<name>A0A839IXA3_9GAMM</name>
<sequence length="415" mass="45501">MSAALITTLLERTIAFHPVFRDVAGSTVGGVFLSQAYYWSTGGRIAAERAGWFYKTGAQWTEETRLSRSEQDRARRDLKAVGLLEEKRQGRPAKMFFRLNLERLSELILELAKGNSLPVAAKKKARKNSSLQDSAIMAEPDKKASEINSLQDSAIIAQPEPVIPPDLPEKPNKNASLQDSASCLQDSASQFAESCNLYTEITAKNTSESTAAFAASSASRQSDVFSSPTGDTRQRFVMFAEWELQAIFVEKCEKRGLLLARLDPHILSDEVRDFVCYWMARPETVLTQSLWENKLAQHLQRGIRRGVFNTDNTEFGYAKQSGHSEKPKSAAQLHAESCAGAWDYYADQATSGPHGPYDGQGWSGPDDASAGGGELITGQFTSGPVQHGQNGEFSPGHDITSAGYEQYYPAGPEAN</sequence>
<feature type="region of interest" description="Disordered" evidence="1">
    <location>
        <begin position="160"/>
        <end position="179"/>
    </location>
</feature>
<reference evidence="3 4" key="1">
    <citation type="submission" date="2020-08" db="EMBL/GenBank/DDBJ databases">
        <title>Oceanospirillum sp. nov. isolated from marine sediment.</title>
        <authorList>
            <person name="Ji X."/>
        </authorList>
    </citation>
    <scope>NUCLEOTIDE SEQUENCE [LARGE SCALE GENOMIC DNA]</scope>
    <source>
        <strain evidence="3 4">D5</strain>
    </source>
</reference>
<evidence type="ECO:0000313" key="3">
    <source>
        <dbReference type="EMBL" id="MBB1489079.1"/>
    </source>
</evidence>
<feature type="domain" description="DnaT DNA-binding" evidence="2">
    <location>
        <begin position="238"/>
        <end position="304"/>
    </location>
</feature>
<dbReference type="Proteomes" id="UP000565262">
    <property type="component" value="Unassembled WGS sequence"/>
</dbReference>
<evidence type="ECO:0000256" key="1">
    <source>
        <dbReference type="SAM" id="MobiDB-lite"/>
    </source>
</evidence>